<dbReference type="InParanoid" id="F2U305"/>
<reference evidence="5" key="1">
    <citation type="submission" date="2009-08" db="EMBL/GenBank/DDBJ databases">
        <title>Annotation of Salpingoeca rosetta.</title>
        <authorList>
            <consortium name="The Broad Institute Genome Sequencing Platform"/>
            <person name="Russ C."/>
            <person name="Cuomo C."/>
            <person name="Burger G."/>
            <person name="Gray M.W."/>
            <person name="Holland P.W.H."/>
            <person name="King N."/>
            <person name="Lang F.B.F."/>
            <person name="Roger A.J."/>
            <person name="Ruiz-Trillo I."/>
            <person name="Young S.K."/>
            <person name="Zeng Q."/>
            <person name="Gargeya S."/>
            <person name="Alvarado L."/>
            <person name="Berlin A."/>
            <person name="Chapman S.B."/>
            <person name="Chen Z."/>
            <person name="Freedman E."/>
            <person name="Gellesch M."/>
            <person name="Goldberg J."/>
            <person name="Griggs A."/>
            <person name="Gujja S."/>
            <person name="Heilman E."/>
            <person name="Heiman D."/>
            <person name="Howarth C."/>
            <person name="Mehta T."/>
            <person name="Neiman D."/>
            <person name="Pearson M."/>
            <person name="Roberts A."/>
            <person name="Saif S."/>
            <person name="Shea T."/>
            <person name="Shenoy N."/>
            <person name="Sisk P."/>
            <person name="Stolte C."/>
            <person name="Sykes S."/>
            <person name="White J."/>
            <person name="Yandava C."/>
            <person name="Haas B."/>
            <person name="Nusbaum C."/>
            <person name="Birren B."/>
        </authorList>
    </citation>
    <scope>NUCLEOTIDE SEQUENCE [LARGE SCALE GENOMIC DNA]</scope>
    <source>
        <strain evidence="5">ATCC 50818</strain>
    </source>
</reference>
<evidence type="ECO:0000256" key="4">
    <source>
        <dbReference type="SAM" id="MobiDB-lite"/>
    </source>
</evidence>
<protein>
    <submittedName>
        <fullName evidence="5">Uncharacterized protein</fullName>
    </submittedName>
</protein>
<organism evidence="6">
    <name type="scientific">Salpingoeca rosetta (strain ATCC 50818 / BSB-021)</name>
    <dbReference type="NCBI Taxonomy" id="946362"/>
    <lineage>
        <taxon>Eukaryota</taxon>
        <taxon>Choanoflagellata</taxon>
        <taxon>Craspedida</taxon>
        <taxon>Salpingoecidae</taxon>
        <taxon>Salpingoeca</taxon>
    </lineage>
</organism>
<dbReference type="PANTHER" id="PTHR45641">
    <property type="entry name" value="TETRATRICOPEPTIDE REPEAT PROTEIN (AFU_ORTHOLOGUE AFUA_6G03870)"/>
    <property type="match status" value="1"/>
</dbReference>
<feature type="region of interest" description="Disordered" evidence="4">
    <location>
        <begin position="252"/>
        <end position="286"/>
    </location>
</feature>
<dbReference type="eggNOG" id="ENOG502S5JJ">
    <property type="taxonomic scope" value="Eukaryota"/>
</dbReference>
<feature type="compositionally biased region" description="Polar residues" evidence="4">
    <location>
        <begin position="267"/>
        <end position="286"/>
    </location>
</feature>
<feature type="repeat" description="TPR" evidence="3">
    <location>
        <begin position="378"/>
        <end position="411"/>
    </location>
</feature>
<dbReference type="SUPFAM" id="SSF48452">
    <property type="entry name" value="TPR-like"/>
    <property type="match status" value="2"/>
</dbReference>
<keyword evidence="2 3" id="KW-0802">TPR repeat</keyword>
<feature type="repeat" description="TPR" evidence="3">
    <location>
        <begin position="502"/>
        <end position="535"/>
    </location>
</feature>
<evidence type="ECO:0000313" key="6">
    <source>
        <dbReference type="Proteomes" id="UP000007799"/>
    </source>
</evidence>
<feature type="repeat" description="TPR" evidence="3">
    <location>
        <begin position="419"/>
        <end position="452"/>
    </location>
</feature>
<feature type="repeat" description="TPR" evidence="3">
    <location>
        <begin position="294"/>
        <end position="327"/>
    </location>
</feature>
<sequence>MPLGVSAGFLRAFLEDVQQAHAEEYATLTTKDVCDKVVIPRTKDAQCAYVDVIKQQHDEQHLGNANVFVSHAWRYKFVDVIGTMLEFADEQGRQDTDAYFWFDLFINNQNIAADLPQDWWSTTFKESIADIGHVLLVLTPWSDPVPLTRAWCLWEIFCSLSQEGVTLTIQLPIAEREALKAALRADSEAVTDTLVRVQAERAEAWNPKDKEMIFKAIRDSVGFGHLNERVKEQMRSWCLQTADAFVHAVEQANGNPNTAPQPNAQPSTETATQQGNSGTAPRPATQTNATSEVIALYYQVGALMTNFGKPERAIELLTRALAMEKVHMGERHSSVGDVHTQLGIALASNGSYDEAIAHFNAAIVIHTAVYGADSPRLAVTYGHLGGALLNKGEYDESIRVHERAVAIEESAGTSEERRGTAYSNLATAYAEVGDYRRAIAFHEKSMRISEEARGPQHPGTANDYNNLGGIYQRLADYERAAEYYSKALNVYREVMGEHPSTAIAYDNLGMVHKNQGNFETAIECHRHALEMHEAVIGKEHPTTGMMQLNLGTTLLYKGDTDQAVEHLMQALGIFKAALGHHASTAAAYGNLGMAFRQQGDYIAAIKSHELALDIEEDVLGQQHPTTGIEYFNAGLAFDAIGHMRAAVDYQKQALAILVACLGEDNPKVQLVAESLQATQHRRHILQRCSYIAILA</sequence>
<dbReference type="PANTHER" id="PTHR45641:SF19">
    <property type="entry name" value="NEPHROCYSTIN-3"/>
    <property type="match status" value="1"/>
</dbReference>
<dbReference type="STRING" id="946362.F2U305"/>
<dbReference type="InterPro" id="IPR019734">
    <property type="entry name" value="TPR_rpt"/>
</dbReference>
<evidence type="ECO:0000256" key="1">
    <source>
        <dbReference type="ARBA" id="ARBA00022737"/>
    </source>
</evidence>
<dbReference type="PROSITE" id="PS50293">
    <property type="entry name" value="TPR_REGION"/>
    <property type="match status" value="1"/>
</dbReference>
<dbReference type="SMART" id="SM00028">
    <property type="entry name" value="TPR"/>
    <property type="match status" value="9"/>
</dbReference>
<keyword evidence="1" id="KW-0677">Repeat</keyword>
<accession>F2U305</accession>
<evidence type="ECO:0000256" key="3">
    <source>
        <dbReference type="PROSITE-ProRule" id="PRU00339"/>
    </source>
</evidence>
<proteinExistence type="predicted"/>
<dbReference type="RefSeq" id="XP_004996182.1">
    <property type="nucleotide sequence ID" value="XM_004996125.1"/>
</dbReference>
<dbReference type="Gene3D" id="1.25.40.10">
    <property type="entry name" value="Tetratricopeptide repeat domain"/>
    <property type="match status" value="3"/>
</dbReference>
<feature type="repeat" description="TPR" evidence="3">
    <location>
        <begin position="585"/>
        <end position="618"/>
    </location>
</feature>
<name>F2U305_SALR5</name>
<dbReference type="EMBL" id="GL832960">
    <property type="protein sequence ID" value="EGD81999.1"/>
    <property type="molecule type" value="Genomic_DNA"/>
</dbReference>
<dbReference type="GeneID" id="16076769"/>
<dbReference type="Pfam" id="PF13424">
    <property type="entry name" value="TPR_12"/>
    <property type="match status" value="4"/>
</dbReference>
<dbReference type="PROSITE" id="PS50005">
    <property type="entry name" value="TPR"/>
    <property type="match status" value="6"/>
</dbReference>
<feature type="compositionally biased region" description="Low complexity" evidence="4">
    <location>
        <begin position="252"/>
        <end position="266"/>
    </location>
</feature>
<dbReference type="AlphaFoldDB" id="F2U305"/>
<dbReference type="OrthoDB" id="3557990at2759"/>
<gene>
    <name evidence="5" type="ORF">PTSG_02686</name>
</gene>
<evidence type="ECO:0000313" key="5">
    <source>
        <dbReference type="EMBL" id="EGD81999.1"/>
    </source>
</evidence>
<evidence type="ECO:0000256" key="2">
    <source>
        <dbReference type="ARBA" id="ARBA00022803"/>
    </source>
</evidence>
<dbReference type="Proteomes" id="UP000007799">
    <property type="component" value="Unassembled WGS sequence"/>
</dbReference>
<feature type="repeat" description="TPR" evidence="3">
    <location>
        <begin position="461"/>
        <end position="494"/>
    </location>
</feature>
<keyword evidence="6" id="KW-1185">Reference proteome</keyword>
<dbReference type="InterPro" id="IPR011990">
    <property type="entry name" value="TPR-like_helical_dom_sf"/>
</dbReference>
<dbReference type="KEGG" id="sre:PTSG_02686"/>
<dbReference type="OMA" id="CHRHALE"/>